<comment type="caution">
    <text evidence="4">The sequence shown here is derived from an EMBL/GenBank/DDBJ whole genome shotgun (WGS) entry which is preliminary data.</text>
</comment>
<protein>
    <recommendedName>
        <fullName evidence="6">Zinc metalloprotease</fullName>
    </recommendedName>
</protein>
<dbReference type="Gene3D" id="3.30.830.10">
    <property type="entry name" value="Metalloenzyme, LuxS/M16 peptidase-like"/>
    <property type="match status" value="4"/>
</dbReference>
<gene>
    <name evidence="4" type="ORF">BGZ99_006447</name>
</gene>
<feature type="coiled-coil region" evidence="1">
    <location>
        <begin position="459"/>
        <end position="494"/>
    </location>
</feature>
<evidence type="ECO:0008006" key="6">
    <source>
        <dbReference type="Google" id="ProtNLM"/>
    </source>
</evidence>
<proteinExistence type="predicted"/>
<dbReference type="Pfam" id="PF05193">
    <property type="entry name" value="Peptidase_M16_C"/>
    <property type="match status" value="2"/>
</dbReference>
<dbReference type="InterPro" id="IPR007863">
    <property type="entry name" value="Peptidase_M16_C"/>
</dbReference>
<dbReference type="EMBL" id="JAAAIP010000437">
    <property type="protein sequence ID" value="KAG0317195.1"/>
    <property type="molecule type" value="Genomic_DNA"/>
</dbReference>
<dbReference type="PANTHER" id="PTHR43016:SF16">
    <property type="entry name" value="METALLOPROTEASE, PUTATIVE (AFU_ORTHOLOGUE AFUA_4G07610)-RELATED"/>
    <property type="match status" value="1"/>
</dbReference>
<evidence type="ECO:0000259" key="3">
    <source>
        <dbReference type="Pfam" id="PF05193"/>
    </source>
</evidence>
<keyword evidence="5" id="KW-1185">Reference proteome</keyword>
<feature type="domain" description="Peptidase M16 N-terminal" evidence="2">
    <location>
        <begin position="51"/>
        <end position="141"/>
    </location>
</feature>
<sequence length="1015" mass="114070">MAANFRVVQEVDVQGHKITKFRSSKTGLSVVHVDNEGPIVNGYFTLATESFDDDGCPHTLEHLVFLGSELYPYKGVLDGLANRALANGTNAWTDVDHTAYTIATAGSEGFLNIMPIYIDHILYPTMTEAAYYTEVHNINGEGEDAGVVYSEMQGRENSSGSIMDLHRQRLMYPENSGYRYETGGLMSCLRSLKAEKSKLYHRDYYRPDNLCLIISGRLDHKELLAALGPVEERIISKGPLPPMKRPWVDSPQAPLMIETTKTVVTFPSEDEDMGEVAINWFGAAITDFLNFQALDIIATYLTDSAVAILKKEMVEIEDPYCTSVDFQVSHRIRTEIRLDFDSVPTEKLEEIEPKFFSILDSIVRDGFDMSRMEAVIKREKLKLLDRLETDHMTLAWPCLIHFLYGKSDDSDLAGFTDDLVNLDKVAEFDNATWVSYLRKYFIDAKRATIIGKPSASHAAKLTEDEAKRVEDQRERLGDDKLKELEKELEKHRAQNDIPVPAEIFDNFPIPDVKGIEMIEVLTGRGQPDSSFKNEIQKHLDSDAAEIPFFIEFDHIKSEFVESTLYFTSTELPARLRPYLDIYFDSFFSLPLVDPATGKETPFESVVKQLDNDTVSRGCGVGVSESFRQLALVVLKTERTKYNEGIAWLQKMTWNTRFDVDRLKVIATKLLNDIPSQKRDGSRMARACMNFLTYDEEKSNVAALNVLRQSKFLPEVIKQLEQDPEAVVSALKELREILTHPANIHIQVQGNILKQAQPKTAWLKNFGLNGKATALAPIPFSSQVWSKAGQAPGNKGYVVNMPSIESSFASHVARGPTEFLDPDYAALLVLSECLDTLEGPFWKQLRGSGAVYGANLRVDVESGKSKFSNAKMASFLSFTIYRSPDALRAFNLANTIVDDYASGKSKFTKQELEGAKASIVYRIVRKEETISGAATEAFVNQVLKKVSARYNKEFLERVQAVTPEQMQHAMDKYLSNVFKPDSSIVVVTSATTKVKDISEGFKKLGFQLETKNIDEI</sequence>
<name>A0A9P6RH42_9FUNG</name>
<feature type="domain" description="Peptidase M16 C-terminal" evidence="3">
    <location>
        <begin position="192"/>
        <end position="377"/>
    </location>
</feature>
<dbReference type="Proteomes" id="UP000738325">
    <property type="component" value="Unassembled WGS sequence"/>
</dbReference>
<dbReference type="GO" id="GO:0046872">
    <property type="term" value="F:metal ion binding"/>
    <property type="evidence" value="ECO:0007669"/>
    <property type="project" value="InterPro"/>
</dbReference>
<dbReference type="Pfam" id="PF00675">
    <property type="entry name" value="Peptidase_M16"/>
    <property type="match status" value="1"/>
</dbReference>
<evidence type="ECO:0000313" key="4">
    <source>
        <dbReference type="EMBL" id="KAG0317195.1"/>
    </source>
</evidence>
<evidence type="ECO:0000259" key="2">
    <source>
        <dbReference type="Pfam" id="PF00675"/>
    </source>
</evidence>
<dbReference type="InterPro" id="IPR011765">
    <property type="entry name" value="Pept_M16_N"/>
</dbReference>
<dbReference type="SUPFAM" id="SSF63411">
    <property type="entry name" value="LuxS/MPP-like metallohydrolase"/>
    <property type="match status" value="4"/>
</dbReference>
<evidence type="ECO:0000256" key="1">
    <source>
        <dbReference type="SAM" id="Coils"/>
    </source>
</evidence>
<keyword evidence="1" id="KW-0175">Coiled coil</keyword>
<dbReference type="OrthoDB" id="4953at2759"/>
<feature type="domain" description="Peptidase M16 C-terminal" evidence="3">
    <location>
        <begin position="737"/>
        <end position="917"/>
    </location>
</feature>
<dbReference type="PANTHER" id="PTHR43016">
    <property type="entry name" value="PRESEQUENCE PROTEASE"/>
    <property type="match status" value="1"/>
</dbReference>
<dbReference type="FunFam" id="3.30.830.10:FF:000031">
    <property type="entry name" value="Putative zinc metalloprotease"/>
    <property type="match status" value="1"/>
</dbReference>
<organism evidence="4 5">
    <name type="scientific">Dissophora globulifera</name>
    <dbReference type="NCBI Taxonomy" id="979702"/>
    <lineage>
        <taxon>Eukaryota</taxon>
        <taxon>Fungi</taxon>
        <taxon>Fungi incertae sedis</taxon>
        <taxon>Mucoromycota</taxon>
        <taxon>Mortierellomycotina</taxon>
        <taxon>Mortierellomycetes</taxon>
        <taxon>Mortierellales</taxon>
        <taxon>Mortierellaceae</taxon>
        <taxon>Dissophora</taxon>
    </lineage>
</organism>
<dbReference type="AlphaFoldDB" id="A0A9P6RH42"/>
<dbReference type="FunFam" id="3.30.830.10:FF:000015">
    <property type="entry name" value="Putative zinc metalloprotease"/>
    <property type="match status" value="1"/>
</dbReference>
<accession>A0A9P6RH42</accession>
<reference evidence="4" key="1">
    <citation type="journal article" date="2020" name="Fungal Divers.">
        <title>Resolving the Mortierellaceae phylogeny through synthesis of multi-gene phylogenetics and phylogenomics.</title>
        <authorList>
            <person name="Vandepol N."/>
            <person name="Liber J."/>
            <person name="Desiro A."/>
            <person name="Na H."/>
            <person name="Kennedy M."/>
            <person name="Barry K."/>
            <person name="Grigoriev I.V."/>
            <person name="Miller A.N."/>
            <person name="O'Donnell K."/>
            <person name="Stajich J.E."/>
            <person name="Bonito G."/>
        </authorList>
    </citation>
    <scope>NUCLEOTIDE SEQUENCE</scope>
    <source>
        <strain evidence="4">REB-010B</strain>
    </source>
</reference>
<evidence type="ECO:0000313" key="5">
    <source>
        <dbReference type="Proteomes" id="UP000738325"/>
    </source>
</evidence>
<dbReference type="InterPro" id="IPR011249">
    <property type="entry name" value="Metalloenz_LuxS/M16"/>
</dbReference>